<dbReference type="AlphaFoldDB" id="A0A9J5YL11"/>
<protein>
    <recommendedName>
        <fullName evidence="3">Sesquiterpene synthase</fullName>
    </recommendedName>
</protein>
<sequence>MVASSPIKCRHLVNYHPTVWGYHFLSYTPVIDEYKETIRKMLVEAPEGSEQKLVLIDAME</sequence>
<evidence type="ECO:0008006" key="3">
    <source>
        <dbReference type="Google" id="ProtNLM"/>
    </source>
</evidence>
<proteinExistence type="predicted"/>
<dbReference type="OrthoDB" id="1740623at2759"/>
<gene>
    <name evidence="1" type="ORF">H5410_032452</name>
</gene>
<dbReference type="InterPro" id="IPR008949">
    <property type="entry name" value="Isoprenoid_synthase_dom_sf"/>
</dbReference>
<evidence type="ECO:0000313" key="2">
    <source>
        <dbReference type="Proteomes" id="UP000824120"/>
    </source>
</evidence>
<dbReference type="Gene3D" id="1.10.600.10">
    <property type="entry name" value="Farnesyl Diphosphate Synthase"/>
    <property type="match status" value="1"/>
</dbReference>
<dbReference type="Proteomes" id="UP000824120">
    <property type="component" value="Chromosome 6"/>
</dbReference>
<reference evidence="1 2" key="1">
    <citation type="submission" date="2020-09" db="EMBL/GenBank/DDBJ databases">
        <title>De no assembly of potato wild relative species, Solanum commersonii.</title>
        <authorList>
            <person name="Cho K."/>
        </authorList>
    </citation>
    <scope>NUCLEOTIDE SEQUENCE [LARGE SCALE GENOMIC DNA]</scope>
    <source>
        <strain evidence="1">LZ3.2</strain>
        <tissue evidence="1">Leaf</tissue>
    </source>
</reference>
<keyword evidence="2" id="KW-1185">Reference proteome</keyword>
<accession>A0A9J5YL11</accession>
<dbReference type="EMBL" id="JACXVP010000006">
    <property type="protein sequence ID" value="KAG5601082.1"/>
    <property type="molecule type" value="Genomic_DNA"/>
</dbReference>
<comment type="caution">
    <text evidence="1">The sequence shown here is derived from an EMBL/GenBank/DDBJ whole genome shotgun (WGS) entry which is preliminary data.</text>
</comment>
<name>A0A9J5YL11_SOLCO</name>
<organism evidence="1 2">
    <name type="scientific">Solanum commersonii</name>
    <name type="common">Commerson's wild potato</name>
    <name type="synonym">Commerson's nightshade</name>
    <dbReference type="NCBI Taxonomy" id="4109"/>
    <lineage>
        <taxon>Eukaryota</taxon>
        <taxon>Viridiplantae</taxon>
        <taxon>Streptophyta</taxon>
        <taxon>Embryophyta</taxon>
        <taxon>Tracheophyta</taxon>
        <taxon>Spermatophyta</taxon>
        <taxon>Magnoliopsida</taxon>
        <taxon>eudicotyledons</taxon>
        <taxon>Gunneridae</taxon>
        <taxon>Pentapetalae</taxon>
        <taxon>asterids</taxon>
        <taxon>lamiids</taxon>
        <taxon>Solanales</taxon>
        <taxon>Solanaceae</taxon>
        <taxon>Solanoideae</taxon>
        <taxon>Solaneae</taxon>
        <taxon>Solanum</taxon>
    </lineage>
</organism>
<evidence type="ECO:0000313" key="1">
    <source>
        <dbReference type="EMBL" id="KAG5601082.1"/>
    </source>
</evidence>